<accession>A0ABN6SDX4</accession>
<organism evidence="1 2">
    <name type="scientific">Bombiscardovia apis</name>
    <dbReference type="NCBI Taxonomy" id="2932182"/>
    <lineage>
        <taxon>Bacteria</taxon>
        <taxon>Bacillati</taxon>
        <taxon>Actinomycetota</taxon>
        <taxon>Actinomycetes</taxon>
        <taxon>Bifidobacteriales</taxon>
        <taxon>Bifidobacteriaceae</taxon>
        <taxon>Bombiscardovia</taxon>
    </lineage>
</organism>
<evidence type="ECO:0000313" key="2">
    <source>
        <dbReference type="Proteomes" id="UP001321748"/>
    </source>
</evidence>
<sequence length="90" mass="10110">MPAAENSHTFSWVARYVPFLRSQWTKTRNLARKVLAVGCWEAEQGIQERKLQTRVTLGFKTAMVYCKHDGGNTAIRIRSLGPIGRGFVGS</sequence>
<name>A0ABN6SDX4_9BIFI</name>
<keyword evidence="2" id="KW-1185">Reference proteome</keyword>
<dbReference type="Proteomes" id="UP001321748">
    <property type="component" value="Chromosome"/>
</dbReference>
<reference evidence="1 2" key="1">
    <citation type="journal article" date="2023" name="Microbiol. Spectr.">
        <title>Symbiosis of Carpenter Bees with Uncharacterized Lactic Acid Bacteria Showing NAD Auxotrophy.</title>
        <authorList>
            <person name="Kawasaki S."/>
            <person name="Ozawa K."/>
            <person name="Mori T."/>
            <person name="Yamamoto A."/>
            <person name="Ito M."/>
            <person name="Ohkuma M."/>
            <person name="Sakamoto M."/>
            <person name="Matsutani M."/>
        </authorList>
    </citation>
    <scope>NUCLEOTIDE SEQUENCE [LARGE SCALE GENOMIC DNA]</scope>
    <source>
        <strain evidence="1 2">KimH</strain>
    </source>
</reference>
<proteinExistence type="predicted"/>
<protein>
    <submittedName>
        <fullName evidence="1">Uncharacterized protein</fullName>
    </submittedName>
</protein>
<dbReference type="EMBL" id="AP026800">
    <property type="protein sequence ID" value="BDR54237.1"/>
    <property type="molecule type" value="Genomic_DNA"/>
</dbReference>
<evidence type="ECO:0000313" key="1">
    <source>
        <dbReference type="EMBL" id="BDR54237.1"/>
    </source>
</evidence>
<gene>
    <name evidence="1" type="ORF">KIMH_03480</name>
</gene>